<dbReference type="PATRIC" id="fig|1359157.3.peg.1554"/>
<protein>
    <submittedName>
        <fullName evidence="2">Reverse transcriptase family protein</fullName>
    </submittedName>
</protein>
<accession>A0A0F3PHZ8</accession>
<evidence type="ECO:0000259" key="1">
    <source>
        <dbReference type="PROSITE" id="PS50878"/>
    </source>
</evidence>
<dbReference type="InterPro" id="IPR000477">
    <property type="entry name" value="RT_dom"/>
</dbReference>
<dbReference type="Proteomes" id="UP000033722">
    <property type="component" value="Unassembled WGS sequence"/>
</dbReference>
<dbReference type="SUPFAM" id="SSF56672">
    <property type="entry name" value="DNA/RNA polymerases"/>
    <property type="match status" value="1"/>
</dbReference>
<dbReference type="GO" id="GO:0003964">
    <property type="term" value="F:RNA-directed DNA polymerase activity"/>
    <property type="evidence" value="ECO:0007669"/>
    <property type="project" value="UniProtKB-KW"/>
</dbReference>
<proteinExistence type="predicted"/>
<keyword evidence="2" id="KW-0808">Transferase</keyword>
<evidence type="ECO:0000313" key="3">
    <source>
        <dbReference type="Proteomes" id="UP000033722"/>
    </source>
</evidence>
<comment type="caution">
    <text evidence="2">The sequence shown here is derived from an EMBL/GenBank/DDBJ whole genome shotgun (WGS) entry which is preliminary data.</text>
</comment>
<gene>
    <name evidence="2" type="ORF">APHCRT_1622</name>
</gene>
<dbReference type="Pfam" id="PF00078">
    <property type="entry name" value="RVT_1"/>
    <property type="match status" value="1"/>
</dbReference>
<reference evidence="2 3" key="1">
    <citation type="submission" date="2015-01" db="EMBL/GenBank/DDBJ databases">
        <title>Genome Sequencing of Rickettsiales.</title>
        <authorList>
            <person name="Daugherty S.C."/>
            <person name="Su Q."/>
            <person name="Abolude K."/>
            <person name="Beier-Sexton M."/>
            <person name="Carlyon J.A."/>
            <person name="Carter R."/>
            <person name="Day N.P."/>
            <person name="Dumler S.J."/>
            <person name="Dyachenko V."/>
            <person name="Godinez A."/>
            <person name="Kurtti T.J."/>
            <person name="Lichay M."/>
            <person name="Mullins K.E."/>
            <person name="Ott S."/>
            <person name="Pappas-Brown V."/>
            <person name="Paris D.H."/>
            <person name="Patel P."/>
            <person name="Richards A.L."/>
            <person name="Sadzewicz L."/>
            <person name="Sears K."/>
            <person name="Seidman D."/>
            <person name="Sengamalay N."/>
            <person name="Stenos J."/>
            <person name="Tallon L.J."/>
            <person name="Vincent G."/>
            <person name="Fraser C.M."/>
            <person name="Munderloh U."/>
            <person name="Dunning-Hotopp J.C."/>
        </authorList>
    </citation>
    <scope>NUCLEOTIDE SEQUENCE [LARGE SCALE GENOMIC DNA]</scope>
    <source>
        <strain evidence="2 3">CRT53-1</strain>
    </source>
</reference>
<dbReference type="PROSITE" id="PS50878">
    <property type="entry name" value="RT_POL"/>
    <property type="match status" value="1"/>
</dbReference>
<dbReference type="PANTHER" id="PTHR33332">
    <property type="entry name" value="REVERSE TRANSCRIPTASE DOMAIN-CONTAINING PROTEIN"/>
    <property type="match status" value="1"/>
</dbReference>
<keyword evidence="2" id="KW-0695">RNA-directed DNA polymerase</keyword>
<keyword evidence="2" id="KW-0548">Nucleotidyltransferase</keyword>
<dbReference type="InterPro" id="IPR043502">
    <property type="entry name" value="DNA/RNA_pol_sf"/>
</dbReference>
<feature type="domain" description="Reverse transcriptase" evidence="1">
    <location>
        <begin position="1"/>
        <end position="128"/>
    </location>
</feature>
<dbReference type="AlphaFoldDB" id="A0A0F3PHZ8"/>
<dbReference type="EMBL" id="LAOD01000041">
    <property type="protein sequence ID" value="KJV79990.1"/>
    <property type="molecule type" value="Genomic_DNA"/>
</dbReference>
<organism evidence="2 3">
    <name type="scientific">Anaplasma phagocytophilum str. CRT53-1</name>
    <dbReference type="NCBI Taxonomy" id="1359157"/>
    <lineage>
        <taxon>Bacteria</taxon>
        <taxon>Pseudomonadati</taxon>
        <taxon>Pseudomonadota</taxon>
        <taxon>Alphaproteobacteria</taxon>
        <taxon>Rickettsiales</taxon>
        <taxon>Anaplasmataceae</taxon>
        <taxon>Anaplasma</taxon>
        <taxon>phagocytophilum group</taxon>
    </lineage>
</organism>
<evidence type="ECO:0000313" key="2">
    <source>
        <dbReference type="EMBL" id="KJV79990.1"/>
    </source>
</evidence>
<sequence length="223" mass="25823">MVANSIESDTEHIKFGVPQGSILGPILFLLYINDIVAIPHTPDIVLYADDTSVFFSSRDLSSLIPVTNAWLKNLSKWLDANQLLLNVNKTKYIVFSSINRPVNLTTEIVFQSRSLERVTEYKFLGIHFHENLRWTCHVNFVKRDIAQSIGMLNRFRALLPMWLKRQLYFTTVHSRLHYCLLVWGVTSKCNMTSLYLMQKKVYDLLKTYQAAIIHSNTLRNIVS</sequence>
<name>A0A0F3PHZ8_ANAPH</name>